<dbReference type="Gene3D" id="2.40.70.10">
    <property type="entry name" value="Acid Proteases"/>
    <property type="match status" value="1"/>
</dbReference>
<dbReference type="Proteomes" id="UP001140453">
    <property type="component" value="Unassembled WGS sequence"/>
</dbReference>
<organism evidence="2 3">
    <name type="scientific">Gnomoniopsis smithogilvyi</name>
    <dbReference type="NCBI Taxonomy" id="1191159"/>
    <lineage>
        <taxon>Eukaryota</taxon>
        <taxon>Fungi</taxon>
        <taxon>Dikarya</taxon>
        <taxon>Ascomycota</taxon>
        <taxon>Pezizomycotina</taxon>
        <taxon>Sordariomycetes</taxon>
        <taxon>Sordariomycetidae</taxon>
        <taxon>Diaporthales</taxon>
        <taxon>Gnomoniaceae</taxon>
        <taxon>Gnomoniopsis</taxon>
    </lineage>
</organism>
<accession>A0A9W8YK97</accession>
<gene>
    <name evidence="2" type="ORF">N0V93_009316</name>
</gene>
<reference evidence="2" key="1">
    <citation type="submission" date="2022-10" db="EMBL/GenBank/DDBJ databases">
        <title>Tapping the CABI collections for fungal endophytes: first genome assemblies for Collariella, Neodidymelliopsis, Ascochyta clinopodiicola, Didymella pomorum, Didymosphaeria variabile, Neocosmospora piperis and Neocucurbitaria cava.</title>
        <authorList>
            <person name="Hill R."/>
        </authorList>
    </citation>
    <scope>NUCLEOTIDE SEQUENCE</scope>
    <source>
        <strain evidence="2">IMI 355082</strain>
    </source>
</reference>
<evidence type="ECO:0000313" key="2">
    <source>
        <dbReference type="EMBL" id="KAJ4386421.1"/>
    </source>
</evidence>
<proteinExistence type="predicted"/>
<feature type="compositionally biased region" description="Polar residues" evidence="1">
    <location>
        <begin position="82"/>
        <end position="96"/>
    </location>
</feature>
<name>A0A9W8YK97_9PEZI</name>
<protein>
    <submittedName>
        <fullName evidence="2">Uncharacterized protein</fullName>
    </submittedName>
</protein>
<keyword evidence="3" id="KW-1185">Reference proteome</keyword>
<dbReference type="AlphaFoldDB" id="A0A9W8YK97"/>
<dbReference type="CDD" id="cd00303">
    <property type="entry name" value="retropepsin_like"/>
    <property type="match status" value="2"/>
</dbReference>
<feature type="region of interest" description="Disordered" evidence="1">
    <location>
        <begin position="78"/>
        <end position="112"/>
    </location>
</feature>
<sequence length="665" mass="74818">MDDIVTNSKALLRQAEAESPRSYDEKNLHETEIPAPRSIPRLTWNQMLVKYFTYNDAAEMAIRLLLFHAVEEALVSPDATASHPSSSNAIRQQGGNSRAWRQERENGEDSIDSVDIIKHPETRPIFQEQLVAEVKGLCVRAGMMSFNPAATWEAYKRILSSCYPNPAPALQYPISFPDFPREWEEERLTTMLASAKISSVPLYRRYGRVPIAGVDDYYPLFDTGVRGNIFTDDFSLCIDAFIDEIEERRLTTKGASAELSSVLCHIPERRYLPVSIAGVGDYALPDTGVRGNVITYDYALSVGAVIDESQKREFKNARKQAFGSLGTTRLDVSLTDDPTKRWTCNFDVVETLAAPLVLGNQFLEMAGIFKTFAHRLVKKALSFVRGVGNKTVYTFMHMGSPRQKLGCFLDDEYLFADVDSGSHLNFVSPDLFKAQRLDVIPLLDEEAWVMLADGELVKLEGYVETTLGIGGDCIKERFHVLEGLSCDAVIGDPTIESLDLFNKFSYCLIGLDLPEERDNFYNIAWVETSEVLADIEEETNQLLGRYNASTSATNDTGINSMRTNASSIPYGSGSRRAKLRKMLSPSILRRNQAPSTNVGMADVMNHLRHRLGVLDKTWRECVILYNKQPDDERDRQKDQYSNTVHDYDRIRTTLTGHIHALRNPV</sequence>
<evidence type="ECO:0000313" key="3">
    <source>
        <dbReference type="Proteomes" id="UP001140453"/>
    </source>
</evidence>
<comment type="caution">
    <text evidence="2">The sequence shown here is derived from an EMBL/GenBank/DDBJ whole genome shotgun (WGS) entry which is preliminary data.</text>
</comment>
<evidence type="ECO:0000256" key="1">
    <source>
        <dbReference type="SAM" id="MobiDB-lite"/>
    </source>
</evidence>
<dbReference type="OrthoDB" id="5239231at2759"/>
<dbReference type="EMBL" id="JAPEVB010000006">
    <property type="protein sequence ID" value="KAJ4386421.1"/>
    <property type="molecule type" value="Genomic_DNA"/>
</dbReference>
<dbReference type="InterPro" id="IPR021109">
    <property type="entry name" value="Peptidase_aspartic_dom_sf"/>
</dbReference>